<feature type="region of interest" description="Disordered" evidence="1">
    <location>
        <begin position="1"/>
        <end position="90"/>
    </location>
</feature>
<dbReference type="EMBL" id="QXTE01000066">
    <property type="protein sequence ID" value="TFK08634.1"/>
    <property type="molecule type" value="Genomic_DNA"/>
</dbReference>
<name>A0A4D9ES46_9SAUR</name>
<reference evidence="2 3" key="1">
    <citation type="submission" date="2019-04" db="EMBL/GenBank/DDBJ databases">
        <title>Draft genome of the big-headed turtle Platysternon megacephalum.</title>
        <authorList>
            <person name="Gong S."/>
        </authorList>
    </citation>
    <scope>NUCLEOTIDE SEQUENCE [LARGE SCALE GENOMIC DNA]</scope>
    <source>
        <strain evidence="2">DO16091913</strain>
        <tissue evidence="2">Muscle</tissue>
    </source>
</reference>
<organism evidence="2 3">
    <name type="scientific">Platysternon megacephalum</name>
    <name type="common">big-headed turtle</name>
    <dbReference type="NCBI Taxonomy" id="55544"/>
    <lineage>
        <taxon>Eukaryota</taxon>
        <taxon>Metazoa</taxon>
        <taxon>Chordata</taxon>
        <taxon>Craniata</taxon>
        <taxon>Vertebrata</taxon>
        <taxon>Euteleostomi</taxon>
        <taxon>Archelosauria</taxon>
        <taxon>Testudinata</taxon>
        <taxon>Testudines</taxon>
        <taxon>Cryptodira</taxon>
        <taxon>Durocryptodira</taxon>
        <taxon>Testudinoidea</taxon>
        <taxon>Platysternidae</taxon>
        <taxon>Platysternon</taxon>
    </lineage>
</organism>
<reference evidence="2 3" key="2">
    <citation type="submission" date="2019-04" db="EMBL/GenBank/DDBJ databases">
        <title>The genome sequence of big-headed turtle.</title>
        <authorList>
            <person name="Gong S."/>
        </authorList>
    </citation>
    <scope>NUCLEOTIDE SEQUENCE [LARGE SCALE GENOMIC DNA]</scope>
    <source>
        <strain evidence="2">DO16091913</strain>
        <tissue evidence="2">Muscle</tissue>
    </source>
</reference>
<feature type="compositionally biased region" description="Basic and acidic residues" evidence="1">
    <location>
        <begin position="48"/>
        <end position="59"/>
    </location>
</feature>
<comment type="caution">
    <text evidence="2">The sequence shown here is derived from an EMBL/GenBank/DDBJ whole genome shotgun (WGS) entry which is preliminary data.</text>
</comment>
<sequence length="118" mass="12573">MHGEVRSAPVRLARLQRSLRRPVQGGEHQGAPRRQTFPAQVDGARAGGHRESRCHETGRAGDTQILSPSAGGKETRKGPHRAGPCGSASVGSFPCSPAEISLHQLRLCPYSGTETDLQ</sequence>
<dbReference type="AlphaFoldDB" id="A0A4D9ES46"/>
<evidence type="ECO:0000313" key="3">
    <source>
        <dbReference type="Proteomes" id="UP000297703"/>
    </source>
</evidence>
<proteinExistence type="predicted"/>
<dbReference type="Proteomes" id="UP000297703">
    <property type="component" value="Unassembled WGS sequence"/>
</dbReference>
<evidence type="ECO:0000313" key="2">
    <source>
        <dbReference type="EMBL" id="TFK08634.1"/>
    </source>
</evidence>
<evidence type="ECO:0000256" key="1">
    <source>
        <dbReference type="SAM" id="MobiDB-lite"/>
    </source>
</evidence>
<keyword evidence="3" id="KW-1185">Reference proteome</keyword>
<accession>A0A4D9ES46</accession>
<gene>
    <name evidence="2" type="ORF">DR999_PMT08386</name>
</gene>
<protein>
    <submittedName>
        <fullName evidence="2">Uncharacterized protein</fullName>
    </submittedName>
</protein>